<dbReference type="GO" id="GO:0015628">
    <property type="term" value="P:protein secretion by the type II secretion system"/>
    <property type="evidence" value="ECO:0007669"/>
    <property type="project" value="UniProtKB-UniRule"/>
</dbReference>
<keyword evidence="8" id="KW-0472">Membrane</keyword>
<dbReference type="InterPro" id="IPR010052">
    <property type="entry name" value="T2SS_protein-GspI"/>
</dbReference>
<dbReference type="InterPro" id="IPR012902">
    <property type="entry name" value="N_methyl_site"/>
</dbReference>
<dbReference type="InterPro" id="IPR045584">
    <property type="entry name" value="Pilin-like"/>
</dbReference>
<dbReference type="Proteomes" id="UP000012046">
    <property type="component" value="Unassembled WGS sequence"/>
</dbReference>
<keyword evidence="12" id="KW-1185">Reference proteome</keyword>
<comment type="function">
    <text evidence="9">Component of the type II secretion system required for the energy-dependent secretion of extracellular factors such as proteases and toxins from the periplasm.</text>
</comment>
<comment type="similarity">
    <text evidence="2 9">Belongs to the GSP I family.</text>
</comment>
<dbReference type="Pfam" id="PF02501">
    <property type="entry name" value="T2SSI"/>
    <property type="match status" value="1"/>
</dbReference>
<dbReference type="InterPro" id="IPR003413">
    <property type="entry name" value="T2SS_GspI_C"/>
</dbReference>
<keyword evidence="5 9" id="KW-0997">Cell inner membrane</keyword>
<dbReference type="AlphaFoldDB" id="H3ZF47"/>
<dbReference type="Pfam" id="PF07963">
    <property type="entry name" value="N_methyl"/>
    <property type="match status" value="1"/>
</dbReference>
<evidence type="ECO:0000256" key="2">
    <source>
        <dbReference type="ARBA" id="ARBA00008358"/>
    </source>
</evidence>
<name>H3ZF47_9ALTE</name>
<reference evidence="11 12" key="1">
    <citation type="journal article" date="2012" name="J. Bacteriol.">
        <title>Genome Sequence of Extracellular-Protease-Producing Alishewanella jeotgali Isolated from Traditional Korean Fermented Seafood.</title>
        <authorList>
            <person name="Jung J."/>
            <person name="Chun J."/>
            <person name="Park W."/>
        </authorList>
    </citation>
    <scope>NUCLEOTIDE SEQUENCE [LARGE SCALE GENOMIC DNA]</scope>
    <source>
        <strain evidence="11 12">KCTC 22429</strain>
    </source>
</reference>
<dbReference type="SUPFAM" id="SSF54523">
    <property type="entry name" value="Pili subunits"/>
    <property type="match status" value="1"/>
</dbReference>
<dbReference type="RefSeq" id="WP_008950752.1">
    <property type="nucleotide sequence ID" value="NZ_AHTH01000028.1"/>
</dbReference>
<comment type="subcellular location">
    <subcellularLocation>
        <location evidence="1 9">Cell inner membrane</location>
        <topology evidence="1 9">Single-pass membrane protein</topology>
    </subcellularLocation>
</comment>
<keyword evidence="3" id="KW-1003">Cell membrane</keyword>
<evidence type="ECO:0000256" key="6">
    <source>
        <dbReference type="ARBA" id="ARBA00022692"/>
    </source>
</evidence>
<evidence type="ECO:0000256" key="7">
    <source>
        <dbReference type="ARBA" id="ARBA00022989"/>
    </source>
</evidence>
<keyword evidence="6" id="KW-0812">Transmembrane</keyword>
<organism evidence="11 12">
    <name type="scientific">Alishewanella jeotgali KCTC 22429</name>
    <dbReference type="NCBI Taxonomy" id="1129374"/>
    <lineage>
        <taxon>Bacteria</taxon>
        <taxon>Pseudomonadati</taxon>
        <taxon>Pseudomonadota</taxon>
        <taxon>Gammaproteobacteria</taxon>
        <taxon>Alteromonadales</taxon>
        <taxon>Alteromonadaceae</taxon>
        <taxon>Alishewanella</taxon>
    </lineage>
</organism>
<accession>H3ZF47</accession>
<comment type="subunit">
    <text evidence="9">Type II secretion is composed of four main components: the outer membrane complex, the inner membrane complex, the cytoplasmic secretion ATPase and the periplasm-spanning pseudopilus.</text>
</comment>
<evidence type="ECO:0000313" key="12">
    <source>
        <dbReference type="Proteomes" id="UP000012046"/>
    </source>
</evidence>
<dbReference type="eggNOG" id="COG2165">
    <property type="taxonomic scope" value="Bacteria"/>
</dbReference>
<dbReference type="GO" id="GO:0015627">
    <property type="term" value="C:type II protein secretion system complex"/>
    <property type="evidence" value="ECO:0007669"/>
    <property type="project" value="UniProtKB-UniRule"/>
</dbReference>
<gene>
    <name evidence="11" type="ORF">AJE_09909</name>
</gene>
<dbReference type="PROSITE" id="PS00409">
    <property type="entry name" value="PROKAR_NTER_METHYL"/>
    <property type="match status" value="1"/>
</dbReference>
<keyword evidence="7" id="KW-1133">Transmembrane helix</keyword>
<dbReference type="NCBIfam" id="TIGR02532">
    <property type="entry name" value="IV_pilin_GFxxxE"/>
    <property type="match status" value="1"/>
</dbReference>
<dbReference type="PATRIC" id="fig|1129374.4.peg.1973"/>
<dbReference type="PANTHER" id="PTHR38779:SF2">
    <property type="entry name" value="TYPE II SECRETION SYSTEM PROTEIN I-RELATED"/>
    <property type="match status" value="1"/>
</dbReference>
<evidence type="ECO:0000256" key="9">
    <source>
        <dbReference type="RuleBase" id="RU368030"/>
    </source>
</evidence>
<evidence type="ECO:0000259" key="10">
    <source>
        <dbReference type="Pfam" id="PF02501"/>
    </source>
</evidence>
<proteinExistence type="inferred from homology"/>
<dbReference type="PANTHER" id="PTHR38779">
    <property type="entry name" value="TYPE II SECRETION SYSTEM PROTEIN I-RELATED"/>
    <property type="match status" value="1"/>
</dbReference>
<keyword evidence="4 9" id="KW-0488">Methylation</keyword>
<sequence length="125" mass="14008">MRTQHGFTLLEVLIALAIFATAGAAILQASASHLRAMAQLEELALASIIANNQLQQAQLNKNWPPKELEQGELTMGNRDWQWQLRATSVPDQDLRELTVTIRLAETPEQVVYRLKTYVGRPDVSD</sequence>
<evidence type="ECO:0000256" key="5">
    <source>
        <dbReference type="ARBA" id="ARBA00022519"/>
    </source>
</evidence>
<dbReference type="NCBIfam" id="TIGR01707">
    <property type="entry name" value="gspI"/>
    <property type="match status" value="1"/>
</dbReference>
<dbReference type="STRING" id="1129374.AJE_09909"/>
<protein>
    <recommendedName>
        <fullName evidence="9">Type II secretion system protein I</fullName>
        <shortName evidence="9">T2SS minor pseudopilin I</shortName>
    </recommendedName>
</protein>
<dbReference type="Gene3D" id="3.30.1300.30">
    <property type="entry name" value="GSPII I/J protein-like"/>
    <property type="match status" value="1"/>
</dbReference>
<feature type="domain" description="Type II secretion system protein GspI C-terminal" evidence="10">
    <location>
        <begin position="40"/>
        <end position="119"/>
    </location>
</feature>
<dbReference type="GO" id="GO:0005886">
    <property type="term" value="C:plasma membrane"/>
    <property type="evidence" value="ECO:0007669"/>
    <property type="project" value="UniProtKB-SubCell"/>
</dbReference>
<evidence type="ECO:0000256" key="1">
    <source>
        <dbReference type="ARBA" id="ARBA00004377"/>
    </source>
</evidence>
<comment type="PTM">
    <text evidence="9">Cleaved by prepilin peptidase.</text>
</comment>
<evidence type="ECO:0000256" key="8">
    <source>
        <dbReference type="ARBA" id="ARBA00023136"/>
    </source>
</evidence>
<evidence type="ECO:0000256" key="4">
    <source>
        <dbReference type="ARBA" id="ARBA00022481"/>
    </source>
</evidence>
<evidence type="ECO:0000256" key="3">
    <source>
        <dbReference type="ARBA" id="ARBA00022475"/>
    </source>
</evidence>
<comment type="caution">
    <text evidence="11">The sequence shown here is derived from an EMBL/GenBank/DDBJ whole genome shotgun (WGS) entry which is preliminary data.</text>
</comment>
<dbReference type="EMBL" id="AHTH01000028">
    <property type="protein sequence ID" value="EHR40865.1"/>
    <property type="molecule type" value="Genomic_DNA"/>
</dbReference>
<evidence type="ECO:0000313" key="11">
    <source>
        <dbReference type="EMBL" id="EHR40865.1"/>
    </source>
</evidence>